<dbReference type="AlphaFoldDB" id="A0A5M6DG59"/>
<dbReference type="SUPFAM" id="SSF55961">
    <property type="entry name" value="Bet v1-like"/>
    <property type="match status" value="1"/>
</dbReference>
<sequence>MRIAIHTEVKQDYLSVYHKFNQQLFLALAPPFPEFKLLRFDGSQPGDTVAVELNFGLFRQTWTSLITESKITDHEAYFVDMGQQLPWPLKYWRHQHLVKKNPAGGAIISDLIQYRTVFWLFDWLLYPVMWAQFSFRKPIYRRYFK</sequence>
<accession>A0A5M6DG59</accession>
<name>A0A5M6DG59_9BACT</name>
<dbReference type="EMBL" id="VWSF01000007">
    <property type="protein sequence ID" value="KAA5546554.1"/>
    <property type="molecule type" value="Genomic_DNA"/>
</dbReference>
<organism evidence="1 2">
    <name type="scientific">Adhaeribacter rhizoryzae</name>
    <dbReference type="NCBI Taxonomy" id="2607907"/>
    <lineage>
        <taxon>Bacteria</taxon>
        <taxon>Pseudomonadati</taxon>
        <taxon>Bacteroidota</taxon>
        <taxon>Cytophagia</taxon>
        <taxon>Cytophagales</taxon>
        <taxon>Hymenobacteraceae</taxon>
        <taxon>Adhaeribacter</taxon>
    </lineage>
</organism>
<gene>
    <name evidence="1" type="ORF">F0145_11770</name>
</gene>
<keyword evidence="2" id="KW-1185">Reference proteome</keyword>
<dbReference type="RefSeq" id="WP_150088602.1">
    <property type="nucleotide sequence ID" value="NZ_VWSF01000007.1"/>
</dbReference>
<protein>
    <recommendedName>
        <fullName evidence="3">Ligand-binding SRPBCC domain-containing protein</fullName>
    </recommendedName>
</protein>
<dbReference type="InterPro" id="IPR023393">
    <property type="entry name" value="START-like_dom_sf"/>
</dbReference>
<reference evidence="1 2" key="1">
    <citation type="submission" date="2019-09" db="EMBL/GenBank/DDBJ databases">
        <title>Genome sequence and assembly of Adhaeribacter sp.</title>
        <authorList>
            <person name="Chhetri G."/>
        </authorList>
    </citation>
    <scope>NUCLEOTIDE SEQUENCE [LARGE SCALE GENOMIC DNA]</scope>
    <source>
        <strain evidence="1 2">DK36</strain>
    </source>
</reference>
<evidence type="ECO:0000313" key="2">
    <source>
        <dbReference type="Proteomes" id="UP000323426"/>
    </source>
</evidence>
<evidence type="ECO:0008006" key="3">
    <source>
        <dbReference type="Google" id="ProtNLM"/>
    </source>
</evidence>
<evidence type="ECO:0000313" key="1">
    <source>
        <dbReference type="EMBL" id="KAA5546554.1"/>
    </source>
</evidence>
<dbReference type="Proteomes" id="UP000323426">
    <property type="component" value="Unassembled WGS sequence"/>
</dbReference>
<comment type="caution">
    <text evidence="1">The sequence shown here is derived from an EMBL/GenBank/DDBJ whole genome shotgun (WGS) entry which is preliminary data.</text>
</comment>
<dbReference type="Gene3D" id="3.30.530.20">
    <property type="match status" value="1"/>
</dbReference>
<proteinExistence type="predicted"/>